<evidence type="ECO:0000313" key="10">
    <source>
        <dbReference type="EMBL" id="ABX42950.1"/>
    </source>
</evidence>
<keyword evidence="3 7" id="KW-0812">Transmembrane</keyword>
<evidence type="ECO:0000256" key="7">
    <source>
        <dbReference type="SAM" id="Phobius"/>
    </source>
</evidence>
<evidence type="ECO:0000256" key="2">
    <source>
        <dbReference type="ARBA" id="ARBA00022475"/>
    </source>
</evidence>
<dbReference type="RefSeq" id="WP_012200603.1">
    <property type="nucleotide sequence ID" value="NC_010001.1"/>
</dbReference>
<evidence type="ECO:0000259" key="9">
    <source>
        <dbReference type="Pfam" id="PF12704"/>
    </source>
</evidence>
<evidence type="ECO:0000313" key="11">
    <source>
        <dbReference type="Proteomes" id="UP000000370"/>
    </source>
</evidence>
<dbReference type="STRING" id="357809.Cphy_2589"/>
<feature type="domain" description="ABC3 transporter permease C-terminal" evidence="8">
    <location>
        <begin position="821"/>
        <end position="938"/>
    </location>
</feature>
<protein>
    <recommendedName>
        <fullName evidence="12">ABC3 transporter permease protein domain-containing protein</fullName>
    </recommendedName>
</protein>
<keyword evidence="6" id="KW-0175">Coiled coil</keyword>
<keyword evidence="11" id="KW-1185">Reference proteome</keyword>
<dbReference type="KEGG" id="cpy:Cphy_2589"/>
<dbReference type="Pfam" id="PF02687">
    <property type="entry name" value="FtsX"/>
    <property type="match status" value="2"/>
</dbReference>
<keyword evidence="5 7" id="KW-0472">Membrane</keyword>
<feature type="domain" description="MacB-like periplasmic core" evidence="9">
    <location>
        <begin position="25"/>
        <end position="219"/>
    </location>
</feature>
<feature type="transmembrane region" description="Helical" evidence="7">
    <location>
        <begin position="465"/>
        <end position="490"/>
    </location>
</feature>
<name>A9KMT9_LACP7</name>
<evidence type="ECO:0008006" key="12">
    <source>
        <dbReference type="Google" id="ProtNLM"/>
    </source>
</evidence>
<feature type="transmembrane region" description="Helical" evidence="7">
    <location>
        <begin position="510"/>
        <end position="531"/>
    </location>
</feature>
<evidence type="ECO:0000256" key="6">
    <source>
        <dbReference type="SAM" id="Coils"/>
    </source>
</evidence>
<evidence type="ECO:0000259" key="8">
    <source>
        <dbReference type="Pfam" id="PF02687"/>
    </source>
</evidence>
<dbReference type="PANTHER" id="PTHR30287:SF1">
    <property type="entry name" value="INNER MEMBRANE PROTEIN"/>
    <property type="match status" value="1"/>
</dbReference>
<evidence type="ECO:0000256" key="3">
    <source>
        <dbReference type="ARBA" id="ARBA00022692"/>
    </source>
</evidence>
<dbReference type="EMBL" id="CP000885">
    <property type="protein sequence ID" value="ABX42950.1"/>
    <property type="molecule type" value="Genomic_DNA"/>
</dbReference>
<keyword evidence="2" id="KW-1003">Cell membrane</keyword>
<keyword evidence="4 7" id="KW-1133">Transmembrane helix</keyword>
<accession>A9KMT9</accession>
<feature type="domain" description="ABC3 transporter permease C-terminal" evidence="8">
    <location>
        <begin position="417"/>
        <end position="536"/>
    </location>
</feature>
<dbReference type="eggNOG" id="COG0577">
    <property type="taxonomic scope" value="Bacteria"/>
</dbReference>
<dbReference type="PANTHER" id="PTHR30287">
    <property type="entry name" value="MEMBRANE COMPONENT OF PREDICTED ABC SUPERFAMILY METABOLITE UPTAKE TRANSPORTER"/>
    <property type="match status" value="1"/>
</dbReference>
<dbReference type="InterPro" id="IPR003838">
    <property type="entry name" value="ABC3_permease_C"/>
</dbReference>
<feature type="coiled-coil region" evidence="6">
    <location>
        <begin position="226"/>
        <end position="374"/>
    </location>
</feature>
<evidence type="ECO:0000256" key="4">
    <source>
        <dbReference type="ARBA" id="ARBA00022989"/>
    </source>
</evidence>
<feature type="transmembrane region" description="Helical" evidence="7">
    <location>
        <begin position="872"/>
        <end position="892"/>
    </location>
</feature>
<feature type="transmembrane region" description="Helical" evidence="7">
    <location>
        <begin position="417"/>
        <end position="434"/>
    </location>
</feature>
<proteinExistence type="predicted"/>
<dbReference type="GO" id="GO:0005886">
    <property type="term" value="C:plasma membrane"/>
    <property type="evidence" value="ECO:0007669"/>
    <property type="project" value="UniProtKB-SubCell"/>
</dbReference>
<comment type="subcellular location">
    <subcellularLocation>
        <location evidence="1">Cell membrane</location>
        <topology evidence="1">Multi-pass membrane protein</topology>
    </subcellularLocation>
</comment>
<dbReference type="AlphaFoldDB" id="A9KMT9"/>
<evidence type="ECO:0000256" key="5">
    <source>
        <dbReference type="ARBA" id="ARBA00023136"/>
    </source>
</evidence>
<evidence type="ECO:0000256" key="1">
    <source>
        <dbReference type="ARBA" id="ARBA00004651"/>
    </source>
</evidence>
<dbReference type="InterPro" id="IPR025857">
    <property type="entry name" value="MacB_PCD"/>
</dbReference>
<sequence length="947" mass="107544" precursor="true">MKKKALHKDFRIEIKKTWTRFLSILLIVALGVAMFAGLRACKDDMLQSADEYYDSTNLMDLRVISTLGLTEDDVEAIGKLDGVSMVEGAYSKDVLLHFKDSDIVVKTYSLNDTINKAKLIEGRFPENNTECLVDTLLLDNTGYKVGDTITLSLPEGDLKDDLKETVLTIVGSCTDSRYMAFGRGNGSIGDGKISSFIILPKGNYKQEVYTELYVTVKDVMKLNSYSTEYEDRVKIVQENIEAITEERGNIRYEEVTKEPREELEKGEQELAKAKEDLKLKEEETYAKIEKGNSSIEEAQTTLTAMRKELEDKKALLSSTYPKEAIDNMFAPEEVKLKASEDELKNQKFVLEEQRAKAKEQFAKAKEEIALNEKTLQEGRDELSKVEHPTWYVLNRDTIESFVSYEMDADRMDAISKVFPAIFFFVAALVCLTTMTRMVDEQRTQIGILKALGYGKMSIAGKFIKYALFATVSGSIIGVLIGQKIFPYVVINAYRIMYGSLPVIAIPYRPYYAILAGSFAVLCTMLATFMACMKDLKAEPAQLMRPVTPKAGRRILLERIGFIWNRLNFTKKSTLRNLFRYKKRFYMTTIGIAGCMALLIVGFGIKDSIGVMSELQYTELFHQDASITLTEKITKEKRDSLIPKILEDDRVLDATLIFDKSMKFSNGSLNRSASLVVVESGSNYNEFYTFRNRNTKTTYHLNEDGVIITEKLAKLLSLSVGDTITIEMDNFNKHNVAVTAISENYMGHYVFMTSDFYHSLYGEEPSYNQILLINKSSAKEFEEGLFRDLLVKYKDIMAISSTNTFNNYIHDMLSSLDIIVYVLIICAGMLAFIVLYNLSNININERKRELASLKVLGFYDGEVNSYVMKENNLLTLIGMVFGVFLGIVLHRYIIITCEVDMVMFGRLIKPMSLIYSAGITMIFTLVISLFMYFKLRKIDMIESLKSVE</sequence>
<feature type="transmembrane region" description="Helical" evidence="7">
    <location>
        <begin position="584"/>
        <end position="604"/>
    </location>
</feature>
<reference evidence="11" key="1">
    <citation type="submission" date="2007-11" db="EMBL/GenBank/DDBJ databases">
        <title>Complete genome sequence of Clostridium phytofermentans ISDg.</title>
        <authorList>
            <person name="Leschine S.B."/>
            <person name="Warnick T.A."/>
            <person name="Blanchard J.L."/>
            <person name="Schnell D.J."/>
            <person name="Petit E.L."/>
            <person name="LaTouf W.G."/>
            <person name="Copeland A."/>
            <person name="Lucas S."/>
            <person name="Lapidus A."/>
            <person name="Barry K."/>
            <person name="Glavina del Rio T."/>
            <person name="Dalin E."/>
            <person name="Tice H."/>
            <person name="Pitluck S."/>
            <person name="Kiss H."/>
            <person name="Brettin T."/>
            <person name="Bruce D."/>
            <person name="Detter J.C."/>
            <person name="Han C."/>
            <person name="Kuske C."/>
            <person name="Schmutz J."/>
            <person name="Larimer F."/>
            <person name="Land M."/>
            <person name="Hauser L."/>
            <person name="Kyrpides N."/>
            <person name="Kim E.A."/>
            <person name="Richardson P."/>
        </authorList>
    </citation>
    <scope>NUCLEOTIDE SEQUENCE [LARGE SCALE GENOMIC DNA]</scope>
    <source>
        <strain evidence="11">ATCC 700394 / DSM 18823 / ISDg</strain>
    </source>
</reference>
<gene>
    <name evidence="10" type="ordered locus">Cphy_2589</name>
</gene>
<dbReference type="Proteomes" id="UP000000370">
    <property type="component" value="Chromosome"/>
</dbReference>
<dbReference type="InterPro" id="IPR038766">
    <property type="entry name" value="Membrane_comp_ABC_pdt"/>
</dbReference>
<dbReference type="HOGENOM" id="CLU_005531_0_0_9"/>
<feature type="transmembrane region" description="Helical" evidence="7">
    <location>
        <begin position="817"/>
        <end position="837"/>
    </location>
</feature>
<dbReference type="Pfam" id="PF12704">
    <property type="entry name" value="MacB_PCD"/>
    <property type="match status" value="1"/>
</dbReference>
<feature type="transmembrane region" description="Helical" evidence="7">
    <location>
        <begin position="21"/>
        <end position="38"/>
    </location>
</feature>
<feature type="transmembrane region" description="Helical" evidence="7">
    <location>
        <begin position="912"/>
        <end position="932"/>
    </location>
</feature>
<organism evidence="10 11">
    <name type="scientific">Lachnoclostridium phytofermentans (strain ATCC 700394 / DSM 18823 / ISDg)</name>
    <name type="common">Clostridium phytofermentans</name>
    <dbReference type="NCBI Taxonomy" id="357809"/>
    <lineage>
        <taxon>Bacteria</taxon>
        <taxon>Bacillati</taxon>
        <taxon>Bacillota</taxon>
        <taxon>Clostridia</taxon>
        <taxon>Lachnospirales</taxon>
        <taxon>Lachnospiraceae</taxon>
    </lineage>
</organism>